<evidence type="ECO:0000256" key="5">
    <source>
        <dbReference type="ARBA" id="ARBA00023052"/>
    </source>
</evidence>
<keyword evidence="3" id="KW-0808">Transferase</keyword>
<reference evidence="7 8" key="1">
    <citation type="submission" date="2017-09" db="EMBL/GenBank/DDBJ databases">
        <title>Depth-based differentiation of microbial function through sediment-hosted aquifers and enrichment of novel symbionts in the deep terrestrial subsurface.</title>
        <authorList>
            <person name="Probst A.J."/>
            <person name="Ladd B."/>
            <person name="Jarett J.K."/>
            <person name="Geller-Mcgrath D.E."/>
            <person name="Sieber C.M."/>
            <person name="Emerson J.B."/>
            <person name="Anantharaman K."/>
            <person name="Thomas B.C."/>
            <person name="Malmstrom R."/>
            <person name="Stieglmeier M."/>
            <person name="Klingl A."/>
            <person name="Woyke T."/>
            <person name="Ryan C.M."/>
            <person name="Banfield J.F."/>
        </authorList>
    </citation>
    <scope>NUCLEOTIDE SEQUENCE [LARGE SCALE GENOMIC DNA]</scope>
    <source>
        <strain evidence="7">CG23_combo_of_CG06-09_8_20_14_all_41_10</strain>
    </source>
</reference>
<comment type="cofactor">
    <cofactor evidence="1">
        <name>thiamine diphosphate</name>
        <dbReference type="ChEBI" id="CHEBI:58937"/>
    </cofactor>
</comment>
<dbReference type="EMBL" id="PCRK01000118">
    <property type="protein sequence ID" value="PIP19075.1"/>
    <property type="molecule type" value="Genomic_DNA"/>
</dbReference>
<dbReference type="Gene3D" id="3.40.50.970">
    <property type="match status" value="1"/>
</dbReference>
<dbReference type="AlphaFoldDB" id="A0A2G9YIN2"/>
<dbReference type="InterPro" id="IPR029061">
    <property type="entry name" value="THDP-binding"/>
</dbReference>
<feature type="domain" description="Transketolase N-terminal" evidence="6">
    <location>
        <begin position="23"/>
        <end position="275"/>
    </location>
</feature>
<keyword evidence="4" id="KW-0479">Metal-binding</keyword>
<dbReference type="SUPFAM" id="SSF52518">
    <property type="entry name" value="Thiamin diphosphate-binding fold (THDP-binding)"/>
    <property type="match status" value="1"/>
</dbReference>
<evidence type="ECO:0000256" key="1">
    <source>
        <dbReference type="ARBA" id="ARBA00001964"/>
    </source>
</evidence>
<dbReference type="CDD" id="cd02012">
    <property type="entry name" value="TPP_TK"/>
    <property type="match status" value="1"/>
</dbReference>
<evidence type="ECO:0000256" key="4">
    <source>
        <dbReference type="ARBA" id="ARBA00022723"/>
    </source>
</evidence>
<keyword evidence="5" id="KW-0786">Thiamine pyrophosphate</keyword>
<comment type="similarity">
    <text evidence="2">Belongs to the transketolase family.</text>
</comment>
<name>A0A2G9YIN2_9BACT</name>
<organism evidence="7 8">
    <name type="scientific">Candidatus Sherwoodlollariibacterium unditelluris</name>
    <dbReference type="NCBI Taxonomy" id="1974757"/>
    <lineage>
        <taxon>Bacteria</taxon>
        <taxon>Pseudomonadati</taxon>
        <taxon>Candidatus Omnitrophota</taxon>
        <taxon>Candidatus Sherwoodlollariibacterium</taxon>
    </lineage>
</organism>
<sequence length="281" mass="31226">MKYNQNKTNPSTPLTIEELEDKAREIRRLIIKMIAKAGSGHPGGSLSSTDLITALFFSVLKHDPKNPHWPERDRFHMSKGHCCPLWYAELAESGYFPKDKLMTLRKLGSMLQGHPDRRTPGVESASGSLGQGLSVALGMSLGARIDKKDCRIYVLIGDGEIQEGSIWEAAMAASHYKCDNLCAIMDCNGFQIDGATKDIMNLEPVAKKWQAFGWHTIEIDGHNMRQILSAYDEAKTIKGKPSIIIARTIKGKGVSFMENVVDFHGRAPTQEEAEKALRELE</sequence>
<proteinExistence type="inferred from homology"/>
<dbReference type="InterPro" id="IPR049557">
    <property type="entry name" value="Transketolase_CS"/>
</dbReference>
<comment type="caution">
    <text evidence="7">The sequence shown here is derived from an EMBL/GenBank/DDBJ whole genome shotgun (WGS) entry which is preliminary data.</text>
</comment>
<dbReference type="GO" id="GO:0046872">
    <property type="term" value="F:metal ion binding"/>
    <property type="evidence" value="ECO:0007669"/>
    <property type="project" value="UniProtKB-KW"/>
</dbReference>
<dbReference type="Pfam" id="PF00456">
    <property type="entry name" value="Transketolase_N"/>
    <property type="match status" value="1"/>
</dbReference>
<dbReference type="Proteomes" id="UP000231292">
    <property type="component" value="Unassembled WGS sequence"/>
</dbReference>
<dbReference type="InterPro" id="IPR005474">
    <property type="entry name" value="Transketolase_N"/>
</dbReference>
<dbReference type="PANTHER" id="PTHR47514">
    <property type="entry name" value="TRANSKETOLASE N-TERMINAL SECTION-RELATED"/>
    <property type="match status" value="1"/>
</dbReference>
<evidence type="ECO:0000256" key="2">
    <source>
        <dbReference type="ARBA" id="ARBA00007131"/>
    </source>
</evidence>
<dbReference type="PANTHER" id="PTHR47514:SF1">
    <property type="entry name" value="TRANSKETOLASE N-TERMINAL SECTION-RELATED"/>
    <property type="match status" value="1"/>
</dbReference>
<evidence type="ECO:0000313" key="8">
    <source>
        <dbReference type="Proteomes" id="UP000231292"/>
    </source>
</evidence>
<evidence type="ECO:0000256" key="3">
    <source>
        <dbReference type="ARBA" id="ARBA00022679"/>
    </source>
</evidence>
<dbReference type="PROSITE" id="PS00801">
    <property type="entry name" value="TRANSKETOLASE_1"/>
    <property type="match status" value="1"/>
</dbReference>
<evidence type="ECO:0000259" key="6">
    <source>
        <dbReference type="Pfam" id="PF00456"/>
    </source>
</evidence>
<evidence type="ECO:0000313" key="7">
    <source>
        <dbReference type="EMBL" id="PIP19075.1"/>
    </source>
</evidence>
<accession>A0A2G9YIN2</accession>
<dbReference type="GO" id="GO:0016740">
    <property type="term" value="F:transferase activity"/>
    <property type="evidence" value="ECO:0007669"/>
    <property type="project" value="UniProtKB-KW"/>
</dbReference>
<protein>
    <submittedName>
        <fullName evidence="7">Transketolase</fullName>
    </submittedName>
</protein>
<gene>
    <name evidence="7" type="ORF">COX41_04885</name>
</gene>